<keyword evidence="1" id="KW-0732">Signal</keyword>
<proteinExistence type="predicted"/>
<dbReference type="EMBL" id="PDCK01000045">
    <property type="protein sequence ID" value="PRQ17201.1"/>
    <property type="molecule type" value="Genomic_DNA"/>
</dbReference>
<dbReference type="AlphaFoldDB" id="A0A2P6P5I5"/>
<name>A0A2P6P5I5_ROSCH</name>
<dbReference type="OMA" id="VCFLESC"/>
<dbReference type="Gramene" id="PRQ17201">
    <property type="protein sequence ID" value="PRQ17201"/>
    <property type="gene ID" value="RchiOBHm_Chr7g0192441"/>
</dbReference>
<gene>
    <name evidence="2" type="ORF">RchiOBHm_Chr7g0192441</name>
</gene>
<feature type="signal peptide" evidence="1">
    <location>
        <begin position="1"/>
        <end position="19"/>
    </location>
</feature>
<accession>A0A2P6P5I5</accession>
<comment type="caution">
    <text evidence="2">The sequence shown here is derived from an EMBL/GenBank/DDBJ whole genome shotgun (WGS) entry which is preliminary data.</text>
</comment>
<dbReference type="STRING" id="74649.A0A2P6P5I5"/>
<organism evidence="2 3">
    <name type="scientific">Rosa chinensis</name>
    <name type="common">China rose</name>
    <dbReference type="NCBI Taxonomy" id="74649"/>
    <lineage>
        <taxon>Eukaryota</taxon>
        <taxon>Viridiplantae</taxon>
        <taxon>Streptophyta</taxon>
        <taxon>Embryophyta</taxon>
        <taxon>Tracheophyta</taxon>
        <taxon>Spermatophyta</taxon>
        <taxon>Magnoliopsida</taxon>
        <taxon>eudicotyledons</taxon>
        <taxon>Gunneridae</taxon>
        <taxon>Pentapetalae</taxon>
        <taxon>rosids</taxon>
        <taxon>fabids</taxon>
        <taxon>Rosales</taxon>
        <taxon>Rosaceae</taxon>
        <taxon>Rosoideae</taxon>
        <taxon>Rosoideae incertae sedis</taxon>
        <taxon>Rosa</taxon>
    </lineage>
</organism>
<dbReference type="Proteomes" id="UP000238479">
    <property type="component" value="Chromosome 7"/>
</dbReference>
<evidence type="ECO:0000313" key="3">
    <source>
        <dbReference type="Proteomes" id="UP000238479"/>
    </source>
</evidence>
<keyword evidence="3" id="KW-1185">Reference proteome</keyword>
<sequence>MKFISLWTLLVFVGTELQSSDISASKLSKHAYPALVDLLKVSFTQSNFSMAFPCISASEKDAMESSLVSGMSEICGQNFGFSNVCFLESCSMFVSDLHSVHDYILSRMEKRPNGEADLVVFCHKGSDSKKELEPPHSESKKFSEMVSFVDQSGAKYAVLYVSDPIKSIQYPSH</sequence>
<evidence type="ECO:0000313" key="2">
    <source>
        <dbReference type="EMBL" id="PRQ17201.1"/>
    </source>
</evidence>
<dbReference type="PANTHER" id="PTHR35285:SF1">
    <property type="entry name" value="2-C-METHYL-D-ERYTHRITOL 4-PHOSPHATE CYTIDYLYLTRANSFERASE"/>
    <property type="match status" value="1"/>
</dbReference>
<dbReference type="PANTHER" id="PTHR35285">
    <property type="entry name" value="2-C-METHYL-D-ERYTHRITOL 4-PHOSPHATE CYTIDYLYLTRANSFERASE"/>
    <property type="match status" value="1"/>
</dbReference>
<feature type="chain" id="PRO_5015197210" evidence="1">
    <location>
        <begin position="20"/>
        <end position="173"/>
    </location>
</feature>
<reference evidence="2 3" key="1">
    <citation type="journal article" date="2018" name="Nat. Genet.">
        <title>The Rosa genome provides new insights in the design of modern roses.</title>
        <authorList>
            <person name="Bendahmane M."/>
        </authorList>
    </citation>
    <scope>NUCLEOTIDE SEQUENCE [LARGE SCALE GENOMIC DNA]</scope>
    <source>
        <strain evidence="3">cv. Old Blush</strain>
    </source>
</reference>
<evidence type="ECO:0000256" key="1">
    <source>
        <dbReference type="SAM" id="SignalP"/>
    </source>
</evidence>
<dbReference type="OrthoDB" id="2018140at2759"/>
<protein>
    <submittedName>
        <fullName evidence="2">Uncharacterized protein</fullName>
    </submittedName>
</protein>